<dbReference type="AlphaFoldDB" id="A0A420ISF9"/>
<dbReference type="Pfam" id="PF00704">
    <property type="entry name" value="Glyco_hydro_18"/>
    <property type="match status" value="1"/>
</dbReference>
<evidence type="ECO:0000259" key="7">
    <source>
        <dbReference type="PROSITE" id="PS51910"/>
    </source>
</evidence>
<evidence type="ECO:0000256" key="1">
    <source>
        <dbReference type="ARBA" id="ARBA00008682"/>
    </source>
</evidence>
<dbReference type="PANTHER" id="PTHR11177:SF337">
    <property type="entry name" value="CHITINASE"/>
    <property type="match status" value="1"/>
</dbReference>
<protein>
    <recommendedName>
        <fullName evidence="2">chitinase</fullName>
        <ecNumber evidence="2">3.2.1.14</ecNumber>
    </recommendedName>
</protein>
<evidence type="ECO:0000313" key="8">
    <source>
        <dbReference type="EMBL" id="RKF77460.1"/>
    </source>
</evidence>
<dbReference type="SMART" id="SM00270">
    <property type="entry name" value="ChtBD1"/>
    <property type="match status" value="1"/>
</dbReference>
<dbReference type="PROSITE" id="PS00026">
    <property type="entry name" value="CHIT_BIND_I_1"/>
    <property type="match status" value="1"/>
</dbReference>
<keyword evidence="5" id="KW-0732">Signal</keyword>
<dbReference type="SUPFAM" id="SSF57016">
    <property type="entry name" value="Plant lectins/antimicrobial peptides"/>
    <property type="match status" value="1"/>
</dbReference>
<sequence length="475" mass="52628">MFHLLQTVLSAVFLIVTAQARYVFYYDQYNIGVPDKTITKGIDHVILAFANSSLFTTEPAGNYTPFEDIPTLRSRFEKGTKIMISIGGWGDTVGFGIAAATEKSRKLFATNIADLLVKYDFDGCDIDWEYPGGNGADYRQIPNSKKVSEIETFPLLLAEIRKAISDKKLLTIATPGKRNDMMAYTPEQAPSIWKSVDWVNVMTYDLMNRRDTVTKFHTDVKSSRETIDYYINELHLTPEKINLGFAMYSKWNYISSNETCTTGLGCKTELLEAPDGSDTGRSGAVTFQAENFAGIPTKITLSTDGTCGVKPATFCADDLCCSPAGFCGNTTAYCSLCQGPEFGSGCKTTNINIHFQRAVKNGQTDEKAGAQYYFDRENNMFWSWDTPDLIQRKFKDIVKARKLGGVMAWSLAQDSFDNSRILALQKGVAEMALSNSSSSSSYKITTKSMGSLSAHITWAHFLSLTFSVAAIMTMY</sequence>
<dbReference type="GO" id="GO:0005576">
    <property type="term" value="C:extracellular region"/>
    <property type="evidence" value="ECO:0007669"/>
    <property type="project" value="TreeGrafter"/>
</dbReference>
<evidence type="ECO:0000256" key="4">
    <source>
        <dbReference type="PROSITE-ProRule" id="PRU00261"/>
    </source>
</evidence>
<dbReference type="InterPro" id="IPR036861">
    <property type="entry name" value="Endochitinase-like_sf"/>
</dbReference>
<dbReference type="SUPFAM" id="SSF51445">
    <property type="entry name" value="(Trans)glycosidases"/>
    <property type="match status" value="1"/>
</dbReference>
<organism evidence="8 9">
    <name type="scientific">Golovinomyces cichoracearum</name>
    <dbReference type="NCBI Taxonomy" id="62708"/>
    <lineage>
        <taxon>Eukaryota</taxon>
        <taxon>Fungi</taxon>
        <taxon>Dikarya</taxon>
        <taxon>Ascomycota</taxon>
        <taxon>Pezizomycotina</taxon>
        <taxon>Leotiomycetes</taxon>
        <taxon>Erysiphales</taxon>
        <taxon>Erysiphaceae</taxon>
        <taxon>Golovinomyces</taxon>
    </lineage>
</organism>
<dbReference type="InterPro" id="IPR001002">
    <property type="entry name" value="Chitin-bd_1"/>
</dbReference>
<accession>A0A420ISF9</accession>
<dbReference type="EMBL" id="MCBR01006375">
    <property type="protein sequence ID" value="RKF77460.1"/>
    <property type="molecule type" value="Genomic_DNA"/>
</dbReference>
<dbReference type="InterPro" id="IPR011583">
    <property type="entry name" value="Chitinase_II/V-like_cat"/>
</dbReference>
<evidence type="ECO:0000256" key="3">
    <source>
        <dbReference type="ARBA" id="ARBA00022669"/>
    </source>
</evidence>
<dbReference type="GO" id="GO:0005975">
    <property type="term" value="P:carbohydrate metabolic process"/>
    <property type="evidence" value="ECO:0007669"/>
    <property type="project" value="InterPro"/>
</dbReference>
<feature type="disulfide bond" evidence="4">
    <location>
        <begin position="315"/>
        <end position="327"/>
    </location>
</feature>
<dbReference type="InterPro" id="IPR029070">
    <property type="entry name" value="Chitinase_insertion_sf"/>
</dbReference>
<feature type="chain" id="PRO_5019257189" description="chitinase" evidence="5">
    <location>
        <begin position="21"/>
        <end position="475"/>
    </location>
</feature>
<keyword evidence="3 4" id="KW-0147">Chitin-binding</keyword>
<dbReference type="Gene3D" id="3.10.50.10">
    <property type="match status" value="1"/>
</dbReference>
<dbReference type="PANTHER" id="PTHR11177">
    <property type="entry name" value="CHITINASE"/>
    <property type="match status" value="1"/>
</dbReference>
<dbReference type="GO" id="GO:0008843">
    <property type="term" value="F:endochitinase activity"/>
    <property type="evidence" value="ECO:0007669"/>
    <property type="project" value="UniProtKB-EC"/>
</dbReference>
<feature type="domain" description="GH18" evidence="7">
    <location>
        <begin position="20"/>
        <end position="427"/>
    </location>
</feature>
<dbReference type="PROSITE" id="PS51910">
    <property type="entry name" value="GH18_2"/>
    <property type="match status" value="1"/>
</dbReference>
<feature type="disulfide bond" evidence="4">
    <location>
        <begin position="320"/>
        <end position="334"/>
    </location>
</feature>
<comment type="similarity">
    <text evidence="1">Belongs to the glycosyl hydrolase 18 family. Chitinase class V subfamily.</text>
</comment>
<evidence type="ECO:0000313" key="9">
    <source>
        <dbReference type="Proteomes" id="UP000285405"/>
    </source>
</evidence>
<dbReference type="GO" id="GO:0008061">
    <property type="term" value="F:chitin binding"/>
    <property type="evidence" value="ECO:0007669"/>
    <property type="project" value="UniProtKB-UniRule"/>
</dbReference>
<comment type="caution">
    <text evidence="8">The sequence shown here is derived from an EMBL/GenBank/DDBJ whole genome shotgun (WGS) entry which is preliminary data.</text>
</comment>
<dbReference type="InterPro" id="IPR017853">
    <property type="entry name" value="GH"/>
</dbReference>
<evidence type="ECO:0000256" key="5">
    <source>
        <dbReference type="SAM" id="SignalP"/>
    </source>
</evidence>
<proteinExistence type="inferred from homology"/>
<name>A0A420ISF9_9PEZI</name>
<dbReference type="EC" id="3.2.1.14" evidence="2"/>
<dbReference type="Gene3D" id="3.30.60.10">
    <property type="entry name" value="Endochitinase-like"/>
    <property type="match status" value="1"/>
</dbReference>
<reference evidence="8 9" key="1">
    <citation type="journal article" date="2018" name="BMC Genomics">
        <title>Comparative genome analyses reveal sequence features reflecting distinct modes of host-adaptation between dicot and monocot powdery mildew.</title>
        <authorList>
            <person name="Wu Y."/>
            <person name="Ma X."/>
            <person name="Pan Z."/>
            <person name="Kale S.D."/>
            <person name="Song Y."/>
            <person name="King H."/>
            <person name="Zhang Q."/>
            <person name="Presley C."/>
            <person name="Deng X."/>
            <person name="Wei C.I."/>
            <person name="Xiao S."/>
        </authorList>
    </citation>
    <scope>NUCLEOTIDE SEQUENCE [LARGE SCALE GENOMIC DNA]</scope>
    <source>
        <strain evidence="8">UCSC1</strain>
    </source>
</reference>
<dbReference type="SMART" id="SM00636">
    <property type="entry name" value="Glyco_18"/>
    <property type="match status" value="1"/>
</dbReference>
<dbReference type="GO" id="GO:0006032">
    <property type="term" value="P:chitin catabolic process"/>
    <property type="evidence" value="ECO:0007669"/>
    <property type="project" value="TreeGrafter"/>
</dbReference>
<evidence type="ECO:0000256" key="2">
    <source>
        <dbReference type="ARBA" id="ARBA00012729"/>
    </source>
</evidence>
<evidence type="ECO:0000259" key="6">
    <source>
        <dbReference type="PROSITE" id="PS50941"/>
    </source>
</evidence>
<dbReference type="InterPro" id="IPR018371">
    <property type="entry name" value="Chitin-binding_1_CS"/>
</dbReference>
<keyword evidence="4" id="KW-1015">Disulfide bond</keyword>
<dbReference type="Proteomes" id="UP000285405">
    <property type="component" value="Unassembled WGS sequence"/>
</dbReference>
<dbReference type="Gene3D" id="3.20.20.80">
    <property type="entry name" value="Glycosidases"/>
    <property type="match status" value="2"/>
</dbReference>
<gene>
    <name evidence="8" type="ORF">GcC1_063013</name>
</gene>
<dbReference type="PROSITE" id="PS50941">
    <property type="entry name" value="CHIT_BIND_I_2"/>
    <property type="match status" value="1"/>
</dbReference>
<comment type="caution">
    <text evidence="4">Lacks conserved residue(s) required for the propagation of feature annotation.</text>
</comment>
<dbReference type="CDD" id="cd00598">
    <property type="entry name" value="GH18_chitinase-like"/>
    <property type="match status" value="1"/>
</dbReference>
<feature type="signal peptide" evidence="5">
    <location>
        <begin position="1"/>
        <end position="20"/>
    </location>
</feature>
<dbReference type="InterPro" id="IPR050314">
    <property type="entry name" value="Glycosyl_Hydrlase_18"/>
</dbReference>
<feature type="domain" description="Chitin-binding type-1" evidence="6">
    <location>
        <begin position="304"/>
        <end position="348"/>
    </location>
</feature>
<dbReference type="InterPro" id="IPR001223">
    <property type="entry name" value="Glyco_hydro18_cat"/>
</dbReference>
<dbReference type="OrthoDB" id="73875at2759"/>